<dbReference type="EMBL" id="KQ414583">
    <property type="protein sequence ID" value="KOC70745.1"/>
    <property type="molecule type" value="Genomic_DNA"/>
</dbReference>
<name>A0A0L7RIQ4_9HYME</name>
<organism evidence="2 3">
    <name type="scientific">Habropoda laboriosa</name>
    <dbReference type="NCBI Taxonomy" id="597456"/>
    <lineage>
        <taxon>Eukaryota</taxon>
        <taxon>Metazoa</taxon>
        <taxon>Ecdysozoa</taxon>
        <taxon>Arthropoda</taxon>
        <taxon>Hexapoda</taxon>
        <taxon>Insecta</taxon>
        <taxon>Pterygota</taxon>
        <taxon>Neoptera</taxon>
        <taxon>Endopterygota</taxon>
        <taxon>Hymenoptera</taxon>
        <taxon>Apocrita</taxon>
        <taxon>Aculeata</taxon>
        <taxon>Apoidea</taxon>
        <taxon>Anthophila</taxon>
        <taxon>Apidae</taxon>
        <taxon>Habropoda</taxon>
    </lineage>
</organism>
<feature type="compositionally biased region" description="Basic and acidic residues" evidence="1">
    <location>
        <begin position="27"/>
        <end position="52"/>
    </location>
</feature>
<keyword evidence="3" id="KW-1185">Reference proteome</keyword>
<feature type="region of interest" description="Disordered" evidence="1">
    <location>
        <begin position="119"/>
        <end position="153"/>
    </location>
</feature>
<proteinExistence type="predicted"/>
<feature type="region of interest" description="Disordered" evidence="1">
    <location>
        <begin position="206"/>
        <end position="228"/>
    </location>
</feature>
<sequence length="228" mass="25024">MIHEWPGGRSNPVGNQEASHLRSGVQRRAERGGRGGDARRREATRGSTHHDFGGFPSADGKNSAKENVWDVLRRRNGGCREEETITVGGKKEGSSETRWTIIVKREAVFVEVVDDSESGSAGQRDAWQRRKRGSSRARSLNAEDTQPETSFCRGTSKRHRSLFRLTFDSCGQAGRSVPECVCVRCTRGQAVQPSRFIAGPINARQKATGFEGGRHPSQASLRDVHGPG</sequence>
<protein>
    <submittedName>
        <fullName evidence="2">Uncharacterized protein</fullName>
    </submittedName>
</protein>
<feature type="region of interest" description="Disordered" evidence="1">
    <location>
        <begin position="1"/>
        <end position="66"/>
    </location>
</feature>
<feature type="compositionally biased region" description="Polar residues" evidence="1">
    <location>
        <begin position="136"/>
        <end position="153"/>
    </location>
</feature>
<dbReference type="AlphaFoldDB" id="A0A0L7RIQ4"/>
<dbReference type="Proteomes" id="UP000053825">
    <property type="component" value="Unassembled WGS sequence"/>
</dbReference>
<evidence type="ECO:0000256" key="1">
    <source>
        <dbReference type="SAM" id="MobiDB-lite"/>
    </source>
</evidence>
<gene>
    <name evidence="2" type="ORF">WH47_06785</name>
</gene>
<accession>A0A0L7RIQ4</accession>
<evidence type="ECO:0000313" key="3">
    <source>
        <dbReference type="Proteomes" id="UP000053825"/>
    </source>
</evidence>
<evidence type="ECO:0000313" key="2">
    <source>
        <dbReference type="EMBL" id="KOC70745.1"/>
    </source>
</evidence>
<reference evidence="2 3" key="1">
    <citation type="submission" date="2015-07" db="EMBL/GenBank/DDBJ databases">
        <title>The genome of Habropoda laboriosa.</title>
        <authorList>
            <person name="Pan H."/>
            <person name="Kapheim K."/>
        </authorList>
    </citation>
    <scope>NUCLEOTIDE SEQUENCE [LARGE SCALE GENOMIC DNA]</scope>
    <source>
        <strain evidence="2">0110345459</strain>
    </source>
</reference>